<evidence type="ECO:0000256" key="1">
    <source>
        <dbReference type="SAM" id="MobiDB-lite"/>
    </source>
</evidence>
<name>A0A1T5ES87_9SPHI</name>
<dbReference type="Proteomes" id="UP000189981">
    <property type="component" value="Unassembled WGS sequence"/>
</dbReference>
<sequence length="118" mass="14148">MYTRLYTKFSCKYRNTNRLFQYNSIKTPLQVVLSNSAIFSAIPNSLWNKNRNTHYGNTIIMTDPKRPKEQKEDFPEKEKDWDNPKNPEATEDARDEEQIDRQMEEAKRRKENLTDDNN</sequence>
<protein>
    <submittedName>
        <fullName evidence="2">Uncharacterized protein</fullName>
    </submittedName>
</protein>
<gene>
    <name evidence="2" type="ORF">SAMN05661099_3161</name>
</gene>
<dbReference type="RefSeq" id="WP_139377509.1">
    <property type="nucleotide sequence ID" value="NZ_FUYR01000004.1"/>
</dbReference>
<dbReference type="EMBL" id="FUYR01000004">
    <property type="protein sequence ID" value="SKB86560.1"/>
    <property type="molecule type" value="Genomic_DNA"/>
</dbReference>
<dbReference type="AlphaFoldDB" id="A0A1T5ES87"/>
<reference evidence="3" key="1">
    <citation type="submission" date="2017-02" db="EMBL/GenBank/DDBJ databases">
        <authorList>
            <person name="Varghese N."/>
            <person name="Submissions S."/>
        </authorList>
    </citation>
    <scope>NUCLEOTIDE SEQUENCE [LARGE SCALE GENOMIC DNA]</scope>
    <source>
        <strain evidence="3">DSM 22385</strain>
    </source>
</reference>
<keyword evidence="3" id="KW-1185">Reference proteome</keyword>
<evidence type="ECO:0000313" key="2">
    <source>
        <dbReference type="EMBL" id="SKB86560.1"/>
    </source>
</evidence>
<proteinExistence type="predicted"/>
<evidence type="ECO:0000313" key="3">
    <source>
        <dbReference type="Proteomes" id="UP000189981"/>
    </source>
</evidence>
<feature type="compositionally biased region" description="Polar residues" evidence="1">
    <location>
        <begin position="50"/>
        <end position="60"/>
    </location>
</feature>
<organism evidence="2 3">
    <name type="scientific">Daejeonella lutea</name>
    <dbReference type="NCBI Taxonomy" id="572036"/>
    <lineage>
        <taxon>Bacteria</taxon>
        <taxon>Pseudomonadati</taxon>
        <taxon>Bacteroidota</taxon>
        <taxon>Sphingobacteriia</taxon>
        <taxon>Sphingobacteriales</taxon>
        <taxon>Sphingobacteriaceae</taxon>
        <taxon>Daejeonella</taxon>
    </lineage>
</organism>
<feature type="region of interest" description="Disordered" evidence="1">
    <location>
        <begin position="50"/>
        <end position="118"/>
    </location>
</feature>
<feature type="compositionally biased region" description="Basic and acidic residues" evidence="1">
    <location>
        <begin position="63"/>
        <end position="85"/>
    </location>
</feature>
<feature type="compositionally biased region" description="Acidic residues" evidence="1">
    <location>
        <begin position="89"/>
        <end position="98"/>
    </location>
</feature>
<accession>A0A1T5ES87</accession>
<dbReference type="OrthoDB" id="799910at2"/>
<feature type="compositionally biased region" description="Basic and acidic residues" evidence="1">
    <location>
        <begin position="99"/>
        <end position="118"/>
    </location>
</feature>